<sequence length="164" mass="19141">MFTFGFVPSVTRADVVRDSYRVWTERKEGLQKIVRDPECSDSSVGQMSLWFQKYYGESFVCLRELLEREDAILRQICPKNLKKRNDSLIEQGRVNADRMAEFLSQKNPWFTVGAGELMLRRFFDMFAMQKLGYPECETEQTRLSFQIAEAFSDGLVEQMGLVSY</sequence>
<organism evidence="1">
    <name type="scientific">Marseillevirus sp</name>
    <dbReference type="NCBI Taxonomy" id="2809551"/>
    <lineage>
        <taxon>Viruses</taxon>
        <taxon>Varidnaviria</taxon>
        <taxon>Bamfordvirae</taxon>
        <taxon>Nucleocytoviricota</taxon>
        <taxon>Megaviricetes</taxon>
        <taxon>Pimascovirales</taxon>
        <taxon>Pimascovirales incertae sedis</taxon>
        <taxon>Marseilleviridae</taxon>
        <taxon>Marseillevirus</taxon>
    </lineage>
</organism>
<dbReference type="EMBL" id="OR343189">
    <property type="protein sequence ID" value="WNL50343.1"/>
    <property type="molecule type" value="Genomic_DNA"/>
</dbReference>
<proteinExistence type="predicted"/>
<protein>
    <submittedName>
        <fullName evidence="1">Uncharacterized protein</fullName>
    </submittedName>
</protein>
<name>A0AA96EQ76_9VIRU</name>
<accession>A0AA96EQ76</accession>
<evidence type="ECO:0000313" key="1">
    <source>
        <dbReference type="EMBL" id="WNL50343.1"/>
    </source>
</evidence>
<gene>
    <name evidence="1" type="ORF">MarDSR_304</name>
</gene>
<reference evidence="1" key="1">
    <citation type="submission" date="2023-07" db="EMBL/GenBank/DDBJ databases">
        <authorList>
            <person name="Xia Y."/>
        </authorList>
    </citation>
    <scope>NUCLEOTIDE SEQUENCE</scope>
    <source>
        <strain evidence="1">E</strain>
    </source>
</reference>